<dbReference type="CDD" id="cd17323">
    <property type="entry name" value="MFS_Tpo1_MDR_like"/>
    <property type="match status" value="1"/>
</dbReference>
<name>A0ABP1CY19_9APHY</name>
<feature type="region of interest" description="Disordered" evidence="6">
    <location>
        <begin position="1"/>
        <end position="40"/>
    </location>
</feature>
<reference evidence="10" key="1">
    <citation type="submission" date="2024-04" db="EMBL/GenBank/DDBJ databases">
        <authorList>
            <person name="Shaw F."/>
            <person name="Minotto A."/>
        </authorList>
    </citation>
    <scope>NUCLEOTIDE SEQUENCE [LARGE SCALE GENOMIC DNA]</scope>
</reference>
<feature type="transmembrane region" description="Helical" evidence="7">
    <location>
        <begin position="503"/>
        <end position="524"/>
    </location>
</feature>
<evidence type="ECO:0000256" key="6">
    <source>
        <dbReference type="SAM" id="MobiDB-lite"/>
    </source>
</evidence>
<evidence type="ECO:0000256" key="5">
    <source>
        <dbReference type="ARBA" id="ARBA00023136"/>
    </source>
</evidence>
<feature type="transmembrane region" description="Helical" evidence="7">
    <location>
        <begin position="143"/>
        <end position="161"/>
    </location>
</feature>
<dbReference type="InterPro" id="IPR036259">
    <property type="entry name" value="MFS_trans_sf"/>
</dbReference>
<dbReference type="PANTHER" id="PTHR23502">
    <property type="entry name" value="MAJOR FACILITATOR SUPERFAMILY"/>
    <property type="match status" value="1"/>
</dbReference>
<feature type="transmembrane region" description="Helical" evidence="7">
    <location>
        <begin position="414"/>
        <end position="430"/>
    </location>
</feature>
<keyword evidence="2" id="KW-0813">Transport</keyword>
<evidence type="ECO:0000313" key="10">
    <source>
        <dbReference type="Proteomes" id="UP001497453"/>
    </source>
</evidence>
<dbReference type="Pfam" id="PF07690">
    <property type="entry name" value="MFS_1"/>
    <property type="match status" value="1"/>
</dbReference>
<feature type="transmembrane region" description="Helical" evidence="7">
    <location>
        <begin position="479"/>
        <end position="497"/>
    </location>
</feature>
<evidence type="ECO:0000256" key="4">
    <source>
        <dbReference type="ARBA" id="ARBA00022989"/>
    </source>
</evidence>
<feature type="transmembrane region" description="Helical" evidence="7">
    <location>
        <begin position="235"/>
        <end position="254"/>
    </location>
</feature>
<keyword evidence="3 7" id="KW-0812">Transmembrane</keyword>
<evidence type="ECO:0000256" key="1">
    <source>
        <dbReference type="ARBA" id="ARBA00004141"/>
    </source>
</evidence>
<dbReference type="EMBL" id="OZ037945">
    <property type="protein sequence ID" value="CAL1700545.1"/>
    <property type="molecule type" value="Genomic_DNA"/>
</dbReference>
<dbReference type="PROSITE" id="PS50850">
    <property type="entry name" value="MFS"/>
    <property type="match status" value="1"/>
</dbReference>
<evidence type="ECO:0000259" key="8">
    <source>
        <dbReference type="PROSITE" id="PS50850"/>
    </source>
</evidence>
<feature type="transmembrane region" description="Helical" evidence="7">
    <location>
        <begin position="311"/>
        <end position="334"/>
    </location>
</feature>
<dbReference type="InterPro" id="IPR020846">
    <property type="entry name" value="MFS_dom"/>
</dbReference>
<keyword evidence="5 7" id="KW-0472">Membrane</keyword>
<organism evidence="9 10">
    <name type="scientific">Somion occarium</name>
    <dbReference type="NCBI Taxonomy" id="3059160"/>
    <lineage>
        <taxon>Eukaryota</taxon>
        <taxon>Fungi</taxon>
        <taxon>Dikarya</taxon>
        <taxon>Basidiomycota</taxon>
        <taxon>Agaricomycotina</taxon>
        <taxon>Agaricomycetes</taxon>
        <taxon>Polyporales</taxon>
        <taxon>Cerrenaceae</taxon>
        <taxon>Somion</taxon>
    </lineage>
</organism>
<feature type="transmembrane region" description="Helical" evidence="7">
    <location>
        <begin position="167"/>
        <end position="193"/>
    </location>
</feature>
<feature type="transmembrane region" description="Helical" evidence="7">
    <location>
        <begin position="442"/>
        <end position="467"/>
    </location>
</feature>
<feature type="transmembrane region" description="Helical" evidence="7">
    <location>
        <begin position="205"/>
        <end position="223"/>
    </location>
</feature>
<evidence type="ECO:0000256" key="7">
    <source>
        <dbReference type="SAM" id="Phobius"/>
    </source>
</evidence>
<keyword evidence="10" id="KW-1185">Reference proteome</keyword>
<protein>
    <recommendedName>
        <fullName evidence="8">Major facilitator superfamily (MFS) profile domain-containing protein</fullName>
    </recommendedName>
</protein>
<feature type="compositionally biased region" description="Basic and acidic residues" evidence="6">
    <location>
        <begin position="9"/>
        <end position="18"/>
    </location>
</feature>
<dbReference type="PANTHER" id="PTHR23502:SF51">
    <property type="entry name" value="QUINIDINE RESISTANCE PROTEIN 1-RELATED"/>
    <property type="match status" value="1"/>
</dbReference>
<feature type="transmembrane region" description="Helical" evidence="7">
    <location>
        <begin position="113"/>
        <end position="131"/>
    </location>
</feature>
<feature type="domain" description="Major facilitator superfamily (MFS) profile" evidence="8">
    <location>
        <begin position="78"/>
        <end position="528"/>
    </location>
</feature>
<evidence type="ECO:0000256" key="3">
    <source>
        <dbReference type="ARBA" id="ARBA00022692"/>
    </source>
</evidence>
<feature type="transmembrane region" description="Helical" evidence="7">
    <location>
        <begin position="346"/>
        <end position="368"/>
    </location>
</feature>
<dbReference type="InterPro" id="IPR011701">
    <property type="entry name" value="MFS"/>
</dbReference>
<gene>
    <name evidence="9" type="ORF">GFSPODELE1_LOCUS3188</name>
</gene>
<dbReference type="PRINTS" id="PR01035">
    <property type="entry name" value="TCRTETA"/>
</dbReference>
<comment type="subcellular location">
    <subcellularLocation>
        <location evidence="1">Membrane</location>
        <topology evidence="1">Multi-pass membrane protein</topology>
    </subcellularLocation>
</comment>
<dbReference type="Proteomes" id="UP001497453">
    <property type="component" value="Chromosome 2"/>
</dbReference>
<dbReference type="InterPro" id="IPR001958">
    <property type="entry name" value="Tet-R_TetA/multi-R_MdtG-like"/>
</dbReference>
<dbReference type="SUPFAM" id="SSF103473">
    <property type="entry name" value="MFS general substrate transporter"/>
    <property type="match status" value="1"/>
</dbReference>
<dbReference type="Gene3D" id="1.20.1250.20">
    <property type="entry name" value="MFS general substrate transporter like domains"/>
    <property type="match status" value="1"/>
</dbReference>
<keyword evidence="4 7" id="KW-1133">Transmembrane helix</keyword>
<evidence type="ECO:0000313" key="9">
    <source>
        <dbReference type="EMBL" id="CAL1700545.1"/>
    </source>
</evidence>
<feature type="transmembrane region" description="Helical" evidence="7">
    <location>
        <begin position="75"/>
        <end position="93"/>
    </location>
</feature>
<accession>A0ABP1CY19</accession>
<sequence>MTLSGRLDGANEPHKPDATKPNLDTQALGKQSLYQSPSTTLECDEAKSKEAEKAELQHMEQTTEKPYSVFTKIEIWLIVGMTSIGGIFSPLTSNSYFPAIPTIADAFHKSVELINLTVTVYMILQGVSPMIWGPLADRWGRRLIFLACLFILALSCVGVALTPTDAYWLLLVMRCIQAAGSASTIAVGAGVIADVAAQHERGGYYGFYSLGAMFGPCIGPVIGGALAEGLGWRSIFWFLCISSAVWFLVMLLFFPETLRAMVGDGSIPAPLYQRPLIPLIGRNRPQTDCERPPPKPLANPLRLFLYPDVDLLLFSNGVIYSVFYGVTTSISTLFQQVYPFLSETDIGLCFLSIGGGMLIGGVITGKILDREYINIKESLVRKARANASDPEALRSEDVVRDEDFPIEVARFRTMPIYLAIFTATCMGYGWSLQQEVNIACPLILLIIMGYTIVSILNTTQTLIVDLLPSQGSSITACNNLVRCSLGAALVSIIDIIINSVGIGWAYVILGGMCIAVSPAMFLIMRIGPKYRTKRRAQQVLHHVVSTFMCLDASNTSVLQS</sequence>
<proteinExistence type="predicted"/>
<feature type="compositionally biased region" description="Polar residues" evidence="6">
    <location>
        <begin position="22"/>
        <end position="40"/>
    </location>
</feature>
<evidence type="ECO:0000256" key="2">
    <source>
        <dbReference type="ARBA" id="ARBA00022448"/>
    </source>
</evidence>